<proteinExistence type="predicted"/>
<dbReference type="AlphaFoldDB" id="A0A9W8LJL5"/>
<organism evidence="2 3">
    <name type="scientific">Coemansia javaensis</name>
    <dbReference type="NCBI Taxonomy" id="2761396"/>
    <lineage>
        <taxon>Eukaryota</taxon>
        <taxon>Fungi</taxon>
        <taxon>Fungi incertae sedis</taxon>
        <taxon>Zoopagomycota</taxon>
        <taxon>Kickxellomycotina</taxon>
        <taxon>Kickxellomycetes</taxon>
        <taxon>Kickxellales</taxon>
        <taxon>Kickxellaceae</taxon>
        <taxon>Coemansia</taxon>
    </lineage>
</organism>
<feature type="non-terminal residue" evidence="2">
    <location>
        <position position="330"/>
    </location>
</feature>
<feature type="signal peptide" evidence="1">
    <location>
        <begin position="1"/>
        <end position="17"/>
    </location>
</feature>
<name>A0A9W8LJL5_9FUNG</name>
<evidence type="ECO:0000313" key="2">
    <source>
        <dbReference type="EMBL" id="KAJ2783137.1"/>
    </source>
</evidence>
<dbReference type="OrthoDB" id="2342176at2759"/>
<gene>
    <name evidence="2" type="ORF">H4R18_001885</name>
</gene>
<evidence type="ECO:0000313" key="3">
    <source>
        <dbReference type="Proteomes" id="UP001140217"/>
    </source>
</evidence>
<dbReference type="EMBL" id="JANBUL010000054">
    <property type="protein sequence ID" value="KAJ2783137.1"/>
    <property type="molecule type" value="Genomic_DNA"/>
</dbReference>
<dbReference type="PANTHER" id="PTHR36182:SF1">
    <property type="entry name" value="PROTEIN, PUTATIVE (AFU_ORTHOLOGUE AFUA_6G10930)-RELATED"/>
    <property type="match status" value="1"/>
</dbReference>
<evidence type="ECO:0008006" key="4">
    <source>
        <dbReference type="Google" id="ProtNLM"/>
    </source>
</evidence>
<protein>
    <recommendedName>
        <fullName evidence="4">Chitin-binding type-4 domain-containing protein</fullName>
    </recommendedName>
</protein>
<sequence length="330" mass="33778">MLKLAAAVGALVGTTAAHMAMIAPCARYNPNCPVAGALPPGKAVDYDIKNPIHSPDPKTVTQPLCKYPIPWARPVASWTAGQPITVSFQPGGGAHGGGHCQFSLSYDGGQTFAVVHEVLRHCFFNGPSSVNEADTLSYTFNLPADVPSSDKAIFSWTWVNAIGNREFYMNCADVTIKGTSPSYTGKKMTIANYPGYDTIPEFMGNYETGINMYTSAPNITVTGSGSSPVAAGGGGGYASAGGSTTTTTASDRQATTMLTPGSGSSSSNQGCATSSAPDCVGGEACGGGKTIRCASSGSGFQQCVNGSWLPEQPCGPGTKCIDNGTALYCG</sequence>
<evidence type="ECO:0000256" key="1">
    <source>
        <dbReference type="SAM" id="SignalP"/>
    </source>
</evidence>
<accession>A0A9W8LJL5</accession>
<dbReference type="Proteomes" id="UP001140217">
    <property type="component" value="Unassembled WGS sequence"/>
</dbReference>
<keyword evidence="1" id="KW-0732">Signal</keyword>
<feature type="chain" id="PRO_5040847284" description="Chitin-binding type-4 domain-containing protein" evidence="1">
    <location>
        <begin position="18"/>
        <end position="330"/>
    </location>
</feature>
<dbReference type="PANTHER" id="PTHR36182">
    <property type="entry name" value="PROTEIN, PUTATIVE (AFU_ORTHOLOGUE AFUA_6G10930)-RELATED"/>
    <property type="match status" value="1"/>
</dbReference>
<dbReference type="Gene3D" id="2.70.50.70">
    <property type="match status" value="1"/>
</dbReference>
<keyword evidence="3" id="KW-1185">Reference proteome</keyword>
<reference evidence="2" key="1">
    <citation type="submission" date="2022-07" db="EMBL/GenBank/DDBJ databases">
        <title>Phylogenomic reconstructions and comparative analyses of Kickxellomycotina fungi.</title>
        <authorList>
            <person name="Reynolds N.K."/>
            <person name="Stajich J.E."/>
            <person name="Barry K."/>
            <person name="Grigoriev I.V."/>
            <person name="Crous P."/>
            <person name="Smith M.E."/>
        </authorList>
    </citation>
    <scope>NUCLEOTIDE SEQUENCE</scope>
    <source>
        <strain evidence="2">NBRC 105414</strain>
    </source>
</reference>
<comment type="caution">
    <text evidence="2">The sequence shown here is derived from an EMBL/GenBank/DDBJ whole genome shotgun (WGS) entry which is preliminary data.</text>
</comment>